<dbReference type="InterPro" id="IPR005119">
    <property type="entry name" value="LysR_subst-bd"/>
</dbReference>
<dbReference type="EMBL" id="JAEDAK010000009">
    <property type="protein sequence ID" value="MBH9578098.1"/>
    <property type="molecule type" value="Genomic_DNA"/>
</dbReference>
<evidence type="ECO:0000256" key="4">
    <source>
        <dbReference type="ARBA" id="ARBA00023163"/>
    </source>
</evidence>
<dbReference type="InterPro" id="IPR058163">
    <property type="entry name" value="LysR-type_TF_proteobact-type"/>
</dbReference>
<keyword evidence="4" id="KW-0804">Transcription</keyword>
<proteinExistence type="inferred from homology"/>
<dbReference type="InterPro" id="IPR000847">
    <property type="entry name" value="LysR_HTH_N"/>
</dbReference>
<dbReference type="Pfam" id="PF00126">
    <property type="entry name" value="HTH_1"/>
    <property type="match status" value="1"/>
</dbReference>
<dbReference type="InterPro" id="IPR036388">
    <property type="entry name" value="WH-like_DNA-bd_sf"/>
</dbReference>
<dbReference type="GO" id="GO:0043565">
    <property type="term" value="F:sequence-specific DNA binding"/>
    <property type="evidence" value="ECO:0007669"/>
    <property type="project" value="TreeGrafter"/>
</dbReference>
<evidence type="ECO:0000313" key="6">
    <source>
        <dbReference type="EMBL" id="MBH9578098.1"/>
    </source>
</evidence>
<keyword evidence="2" id="KW-0805">Transcription regulation</keyword>
<name>A0A931J5C2_9BURK</name>
<dbReference type="GO" id="GO:0003700">
    <property type="term" value="F:DNA-binding transcription factor activity"/>
    <property type="evidence" value="ECO:0007669"/>
    <property type="project" value="InterPro"/>
</dbReference>
<keyword evidence="3" id="KW-0238">DNA-binding</keyword>
<evidence type="ECO:0000256" key="2">
    <source>
        <dbReference type="ARBA" id="ARBA00023015"/>
    </source>
</evidence>
<sequence length="310" mass="33514">METPSLQRLPLNALRVFAAVARTQSMAAAAEALHVSPSAVSMQIKTLSEHLGGVALLRREGRGLVLTAAGAQLLPGVLQGLALLERACAQSRRRAGPAGALTISVLPSFLQQWLMPRLPDLEARHPELELHLHSGREPVDLAARGMAAAIRMGPGRWRGCRAQLLMQEALLPVAAPQLAPRLWLRAGELPARQPPALLHCSTVPWSLWSPQVPAGSGALAVDDLMSVLAAALEGRGLALVRLSLVSELLRQGRLRAVGAPIPNPWALWWVTPRDGDPARREPLRRLHAWLKEQVAAWQAGLPPEWRMPAP</sequence>
<dbReference type="RefSeq" id="WP_198111865.1">
    <property type="nucleotide sequence ID" value="NZ_JAEDAK010000009.1"/>
</dbReference>
<organism evidence="6 7">
    <name type="scientific">Inhella proteolytica</name>
    <dbReference type="NCBI Taxonomy" id="2795029"/>
    <lineage>
        <taxon>Bacteria</taxon>
        <taxon>Pseudomonadati</taxon>
        <taxon>Pseudomonadota</taxon>
        <taxon>Betaproteobacteria</taxon>
        <taxon>Burkholderiales</taxon>
        <taxon>Sphaerotilaceae</taxon>
        <taxon>Inhella</taxon>
    </lineage>
</organism>
<comment type="similarity">
    <text evidence="1">Belongs to the LysR transcriptional regulatory family.</text>
</comment>
<dbReference type="SUPFAM" id="SSF53850">
    <property type="entry name" value="Periplasmic binding protein-like II"/>
    <property type="match status" value="1"/>
</dbReference>
<reference evidence="6" key="1">
    <citation type="submission" date="2020-12" db="EMBL/GenBank/DDBJ databases">
        <title>The genome sequence of Inhella sp. 1Y17.</title>
        <authorList>
            <person name="Liu Y."/>
        </authorList>
    </citation>
    <scope>NUCLEOTIDE SEQUENCE</scope>
    <source>
        <strain evidence="6">1Y17</strain>
    </source>
</reference>
<evidence type="ECO:0000259" key="5">
    <source>
        <dbReference type="PROSITE" id="PS50931"/>
    </source>
</evidence>
<dbReference type="FunFam" id="1.10.10.10:FF:000001">
    <property type="entry name" value="LysR family transcriptional regulator"/>
    <property type="match status" value="1"/>
</dbReference>
<feature type="domain" description="HTH lysR-type" evidence="5">
    <location>
        <begin position="9"/>
        <end position="67"/>
    </location>
</feature>
<evidence type="ECO:0000256" key="1">
    <source>
        <dbReference type="ARBA" id="ARBA00009437"/>
    </source>
</evidence>
<dbReference type="Gene3D" id="3.40.190.10">
    <property type="entry name" value="Periplasmic binding protein-like II"/>
    <property type="match status" value="2"/>
</dbReference>
<dbReference type="InterPro" id="IPR036390">
    <property type="entry name" value="WH_DNA-bd_sf"/>
</dbReference>
<evidence type="ECO:0000313" key="7">
    <source>
        <dbReference type="Proteomes" id="UP000613266"/>
    </source>
</evidence>
<dbReference type="PROSITE" id="PS50931">
    <property type="entry name" value="HTH_LYSR"/>
    <property type="match status" value="1"/>
</dbReference>
<dbReference type="Pfam" id="PF03466">
    <property type="entry name" value="LysR_substrate"/>
    <property type="match status" value="1"/>
</dbReference>
<protein>
    <submittedName>
        <fullName evidence="6">LysR family transcriptional regulator</fullName>
    </submittedName>
</protein>
<accession>A0A931J5C2</accession>
<dbReference type="PANTHER" id="PTHR30537">
    <property type="entry name" value="HTH-TYPE TRANSCRIPTIONAL REGULATOR"/>
    <property type="match status" value="1"/>
</dbReference>
<comment type="caution">
    <text evidence="6">The sequence shown here is derived from an EMBL/GenBank/DDBJ whole genome shotgun (WGS) entry which is preliminary data.</text>
</comment>
<dbReference type="SUPFAM" id="SSF46785">
    <property type="entry name" value="Winged helix' DNA-binding domain"/>
    <property type="match status" value="1"/>
</dbReference>
<dbReference type="AlphaFoldDB" id="A0A931J5C2"/>
<gene>
    <name evidence="6" type="ORF">I7X39_14420</name>
</gene>
<keyword evidence="7" id="KW-1185">Reference proteome</keyword>
<dbReference type="Proteomes" id="UP000613266">
    <property type="component" value="Unassembled WGS sequence"/>
</dbReference>
<evidence type="ECO:0000256" key="3">
    <source>
        <dbReference type="ARBA" id="ARBA00023125"/>
    </source>
</evidence>
<dbReference type="PANTHER" id="PTHR30537:SF74">
    <property type="entry name" value="HTH-TYPE TRANSCRIPTIONAL REGULATOR TRPI"/>
    <property type="match status" value="1"/>
</dbReference>
<dbReference type="GO" id="GO:0006351">
    <property type="term" value="P:DNA-templated transcription"/>
    <property type="evidence" value="ECO:0007669"/>
    <property type="project" value="TreeGrafter"/>
</dbReference>
<dbReference type="Gene3D" id="1.10.10.10">
    <property type="entry name" value="Winged helix-like DNA-binding domain superfamily/Winged helix DNA-binding domain"/>
    <property type="match status" value="1"/>
</dbReference>